<accession>A0A9D0ZH09</accession>
<comment type="caution">
    <text evidence="2">The sequence shown here is derived from an EMBL/GenBank/DDBJ whole genome shotgun (WGS) entry which is preliminary data.</text>
</comment>
<evidence type="ECO:0000256" key="1">
    <source>
        <dbReference type="SAM" id="Phobius"/>
    </source>
</evidence>
<protein>
    <recommendedName>
        <fullName evidence="4">DUF624 domain-containing protein</fullName>
    </recommendedName>
</protein>
<organism evidence="2 3">
    <name type="scientific">Candidatus Scatomorpha intestinavium</name>
    <dbReference type="NCBI Taxonomy" id="2840922"/>
    <lineage>
        <taxon>Bacteria</taxon>
        <taxon>Bacillati</taxon>
        <taxon>Bacillota</taxon>
        <taxon>Clostridia</taxon>
        <taxon>Eubacteriales</taxon>
        <taxon>Candidatus Scatomorpha</taxon>
    </lineage>
</organism>
<reference evidence="2" key="2">
    <citation type="journal article" date="2021" name="PeerJ">
        <title>Extensive microbial diversity within the chicken gut microbiome revealed by metagenomics and culture.</title>
        <authorList>
            <person name="Gilroy R."/>
            <person name="Ravi A."/>
            <person name="Getino M."/>
            <person name="Pursley I."/>
            <person name="Horton D.L."/>
            <person name="Alikhan N.F."/>
            <person name="Baker D."/>
            <person name="Gharbi K."/>
            <person name="Hall N."/>
            <person name="Watson M."/>
            <person name="Adriaenssens E.M."/>
            <person name="Foster-Nyarko E."/>
            <person name="Jarju S."/>
            <person name="Secka A."/>
            <person name="Antonio M."/>
            <person name="Oren A."/>
            <person name="Chaudhuri R.R."/>
            <person name="La Ragione R."/>
            <person name="Hildebrand F."/>
            <person name="Pallen M.J."/>
        </authorList>
    </citation>
    <scope>NUCLEOTIDE SEQUENCE</scope>
    <source>
        <strain evidence="2">ChiBcolR7-354</strain>
    </source>
</reference>
<dbReference type="Proteomes" id="UP000824262">
    <property type="component" value="Unassembled WGS sequence"/>
</dbReference>
<name>A0A9D0ZH09_9FIRM</name>
<feature type="transmembrane region" description="Helical" evidence="1">
    <location>
        <begin position="91"/>
        <end position="112"/>
    </location>
</feature>
<evidence type="ECO:0008006" key="4">
    <source>
        <dbReference type="Google" id="ProtNLM"/>
    </source>
</evidence>
<evidence type="ECO:0000313" key="3">
    <source>
        <dbReference type="Proteomes" id="UP000824262"/>
    </source>
</evidence>
<evidence type="ECO:0000313" key="2">
    <source>
        <dbReference type="EMBL" id="HIQ79276.1"/>
    </source>
</evidence>
<gene>
    <name evidence="2" type="ORF">IAB77_08475</name>
</gene>
<feature type="transmembrane region" description="Helical" evidence="1">
    <location>
        <begin position="20"/>
        <end position="39"/>
    </location>
</feature>
<feature type="transmembrane region" description="Helical" evidence="1">
    <location>
        <begin position="189"/>
        <end position="209"/>
    </location>
</feature>
<reference evidence="2" key="1">
    <citation type="submission" date="2020-10" db="EMBL/GenBank/DDBJ databases">
        <authorList>
            <person name="Gilroy R."/>
        </authorList>
    </citation>
    <scope>NUCLEOTIDE SEQUENCE</scope>
    <source>
        <strain evidence="2">ChiBcolR7-354</strain>
    </source>
</reference>
<dbReference type="AlphaFoldDB" id="A0A9D0ZH09"/>
<keyword evidence="1" id="KW-1133">Transmembrane helix</keyword>
<keyword evidence="1" id="KW-0812">Transmembrane</keyword>
<proteinExistence type="predicted"/>
<keyword evidence="1" id="KW-0472">Membrane</keyword>
<feature type="transmembrane region" description="Helical" evidence="1">
    <location>
        <begin position="45"/>
        <end position="71"/>
    </location>
</feature>
<feature type="transmembrane region" description="Helical" evidence="1">
    <location>
        <begin position="159"/>
        <end position="183"/>
    </location>
</feature>
<feature type="transmembrane region" description="Helical" evidence="1">
    <location>
        <begin position="118"/>
        <end position="138"/>
    </location>
</feature>
<sequence>MTIRRFLGIISGHFPELFALNLLMVLSLLPVTAIIIVFIETSTAAAAFLAGPACFIVGAVCPSVITVLTTFVDGHVVYLWKDMLASFKTGWLRGGVTGCIAGWSAVSAILIINLSTGLQFWGVLFSLWFCYIAVGLYTSLYYQYARINAPLKFQLRNSLMLPFACGIRGIAAVFLETVFVFTFPLPVLLPVWLLGIPILYQLLIAALFWPPMRQLYNGGTPAPGSSD</sequence>
<dbReference type="EMBL" id="DVGA01000092">
    <property type="protein sequence ID" value="HIQ79276.1"/>
    <property type="molecule type" value="Genomic_DNA"/>
</dbReference>